<sequence length="189" mass="22647">MIFSNYPVILLFDLSLRLRRVSLINKLNQQISRLREQAAALDKQLLDQRQETSEQWFDPHIFRTRAQFASPYVEELEQTKQQWIQDPSPQRTALLEQRLTQQLEALSRTLAWRLAPKPRKPAQQSMTREQTLQRLRDTLQQYHQYERRLDNMLATATTISAKQQTEQRLNRCQQAINDIQAKLRRYEEK</sequence>
<proteinExistence type="predicted"/>
<reference evidence="2 3" key="1">
    <citation type="journal article" date="2011" name="Front. Microbiol.">
        <title>Genomic signatures of strain selection and enhancement in Bacillus atrophaeus var. globigii, a historical biowarfare simulant.</title>
        <authorList>
            <person name="Gibbons H.S."/>
            <person name="Broomall S.M."/>
            <person name="McNew L.A."/>
            <person name="Daligault H."/>
            <person name="Chapman C."/>
            <person name="Bruce D."/>
            <person name="Karavis M."/>
            <person name="Krepps M."/>
            <person name="McGregor P.A."/>
            <person name="Hong C."/>
            <person name="Park K.H."/>
            <person name="Akmal A."/>
            <person name="Feldman A."/>
            <person name="Lin J.S."/>
            <person name="Chang W.E."/>
            <person name="Higgs B.W."/>
            <person name="Demirev P."/>
            <person name="Lindquist J."/>
            <person name="Liem A."/>
            <person name="Fochler E."/>
            <person name="Read T.D."/>
            <person name="Tapia R."/>
            <person name="Johnson S."/>
            <person name="Bishop-Lilly K.A."/>
            <person name="Detter C."/>
            <person name="Han C."/>
            <person name="Sozhamannan S."/>
            <person name="Rosenzweig C.N."/>
            <person name="Skowronski E.W."/>
        </authorList>
    </citation>
    <scope>NUCLEOTIDE SEQUENCE [LARGE SCALE GENOMIC DNA]</scope>
    <source>
        <strain evidence="2 3">CC-PW-9</strain>
    </source>
</reference>
<dbReference type="Pfam" id="PF07445">
    <property type="entry name" value="PriC"/>
    <property type="match status" value="1"/>
</dbReference>
<dbReference type="InterPro" id="IPR038338">
    <property type="entry name" value="PriC_sf"/>
</dbReference>
<evidence type="ECO:0000256" key="1">
    <source>
        <dbReference type="SAM" id="Coils"/>
    </source>
</evidence>
<name>A0A432ZL75_9GAMM</name>
<comment type="caution">
    <text evidence="2">The sequence shown here is derived from an EMBL/GenBank/DDBJ whole genome shotgun (WGS) entry which is preliminary data.</text>
</comment>
<dbReference type="InterPro" id="IPR010890">
    <property type="entry name" value="PriC"/>
</dbReference>
<gene>
    <name evidence="2" type="ORF">CWI84_10575</name>
</gene>
<keyword evidence="3" id="KW-1185">Reference proteome</keyword>
<feature type="coiled-coil region" evidence="1">
    <location>
        <begin position="128"/>
        <end position="189"/>
    </location>
</feature>
<evidence type="ECO:0000313" key="2">
    <source>
        <dbReference type="EMBL" id="RUO78775.1"/>
    </source>
</evidence>
<organism evidence="2 3">
    <name type="scientific">Idiomarina tyrosinivorans</name>
    <dbReference type="NCBI Taxonomy" id="1445662"/>
    <lineage>
        <taxon>Bacteria</taxon>
        <taxon>Pseudomonadati</taxon>
        <taxon>Pseudomonadota</taxon>
        <taxon>Gammaproteobacteria</taxon>
        <taxon>Alteromonadales</taxon>
        <taxon>Idiomarinaceae</taxon>
        <taxon>Idiomarina</taxon>
    </lineage>
</organism>
<dbReference type="Proteomes" id="UP000287996">
    <property type="component" value="Unassembled WGS sequence"/>
</dbReference>
<keyword evidence="1" id="KW-0175">Coiled coil</keyword>
<evidence type="ECO:0000313" key="3">
    <source>
        <dbReference type="Proteomes" id="UP000287996"/>
    </source>
</evidence>
<evidence type="ECO:0008006" key="4">
    <source>
        <dbReference type="Google" id="ProtNLM"/>
    </source>
</evidence>
<dbReference type="Gene3D" id="1.20.1270.340">
    <property type="match status" value="1"/>
</dbReference>
<accession>A0A432ZL75</accession>
<feature type="coiled-coil region" evidence="1">
    <location>
        <begin position="24"/>
        <end position="51"/>
    </location>
</feature>
<dbReference type="AlphaFoldDB" id="A0A432ZL75"/>
<protein>
    <recommendedName>
        <fullName evidence="4">Primosomal replication protein C</fullName>
    </recommendedName>
</protein>
<dbReference type="EMBL" id="PIQH01000010">
    <property type="protein sequence ID" value="RUO78775.1"/>
    <property type="molecule type" value="Genomic_DNA"/>
</dbReference>